<dbReference type="PRINTS" id="PR00129">
    <property type="entry name" value="CUTINASE"/>
</dbReference>
<dbReference type="AlphaFoldDB" id="A0AAD4PYR0"/>
<evidence type="ECO:0000256" key="11">
    <source>
        <dbReference type="PIRSR" id="PIRSR611150-2"/>
    </source>
</evidence>
<dbReference type="EMBL" id="JAJTJA010000006">
    <property type="protein sequence ID" value="KAH8697979.1"/>
    <property type="molecule type" value="Genomic_DNA"/>
</dbReference>
<accession>A0AAD4PYR0</accession>
<keyword evidence="7 12" id="KW-0378">Hydrolase</keyword>
<evidence type="ECO:0000256" key="4">
    <source>
        <dbReference type="ARBA" id="ARBA00022487"/>
    </source>
</evidence>
<feature type="disulfide bond" evidence="11">
    <location>
        <begin position="46"/>
        <end position="125"/>
    </location>
</feature>
<evidence type="ECO:0000256" key="9">
    <source>
        <dbReference type="ARBA" id="ARBA00034045"/>
    </source>
</evidence>
<keyword evidence="6 12" id="KW-0732">Signal</keyword>
<evidence type="ECO:0000256" key="5">
    <source>
        <dbReference type="ARBA" id="ARBA00022525"/>
    </source>
</evidence>
<dbReference type="Gene3D" id="3.40.50.1820">
    <property type="entry name" value="alpha/beta hydrolase"/>
    <property type="match status" value="1"/>
</dbReference>
<keyword evidence="8 11" id="KW-1015">Disulfide bond</keyword>
<evidence type="ECO:0000313" key="14">
    <source>
        <dbReference type="Proteomes" id="UP001201262"/>
    </source>
</evidence>
<evidence type="ECO:0000256" key="10">
    <source>
        <dbReference type="PIRSR" id="PIRSR611150-1"/>
    </source>
</evidence>
<evidence type="ECO:0000256" key="8">
    <source>
        <dbReference type="ARBA" id="ARBA00023157"/>
    </source>
</evidence>
<evidence type="ECO:0000256" key="6">
    <source>
        <dbReference type="ARBA" id="ARBA00022729"/>
    </source>
</evidence>
<dbReference type="FunFam" id="3.40.50.1820:FF:000235">
    <property type="entry name" value="Cutinase 1"/>
    <property type="match status" value="1"/>
</dbReference>
<dbReference type="PROSITE" id="PS00155">
    <property type="entry name" value="CUTINASE_1"/>
    <property type="match status" value="1"/>
</dbReference>
<comment type="similarity">
    <text evidence="2 12">Belongs to the cutinase family.</text>
</comment>
<name>A0AAD4PYR0_9EURO</name>
<dbReference type="InterPro" id="IPR011150">
    <property type="entry name" value="Cutinase_monf"/>
</dbReference>
<dbReference type="EC" id="3.1.1.74" evidence="3 12"/>
<feature type="signal peptide" evidence="12">
    <location>
        <begin position="1"/>
        <end position="19"/>
    </location>
</feature>
<reference evidence="13" key="1">
    <citation type="submission" date="2021-12" db="EMBL/GenBank/DDBJ databases">
        <title>Convergent genome expansion in fungi linked to evolution of root-endophyte symbiosis.</title>
        <authorList>
            <consortium name="DOE Joint Genome Institute"/>
            <person name="Ke Y.-H."/>
            <person name="Bonito G."/>
            <person name="Liao H.-L."/>
            <person name="Looney B."/>
            <person name="Rojas-Flechas A."/>
            <person name="Nash J."/>
            <person name="Hameed K."/>
            <person name="Schadt C."/>
            <person name="Martin F."/>
            <person name="Crous P.W."/>
            <person name="Miettinen O."/>
            <person name="Magnuson J.K."/>
            <person name="Labbe J."/>
            <person name="Jacobson D."/>
            <person name="Doktycz M.J."/>
            <person name="Veneault-Fourrey C."/>
            <person name="Kuo A."/>
            <person name="Mondo S."/>
            <person name="Calhoun S."/>
            <person name="Riley R."/>
            <person name="Ohm R."/>
            <person name="LaButti K."/>
            <person name="Andreopoulos B."/>
            <person name="Pangilinan J."/>
            <person name="Nolan M."/>
            <person name="Tritt A."/>
            <person name="Clum A."/>
            <person name="Lipzen A."/>
            <person name="Daum C."/>
            <person name="Barry K."/>
            <person name="Grigoriev I.V."/>
            <person name="Vilgalys R."/>
        </authorList>
    </citation>
    <scope>NUCLEOTIDE SEQUENCE</scope>
    <source>
        <strain evidence="13">PMI_201</strain>
    </source>
</reference>
<evidence type="ECO:0000256" key="7">
    <source>
        <dbReference type="ARBA" id="ARBA00022801"/>
    </source>
</evidence>
<feature type="chain" id="PRO_5041780792" description="Cutinase" evidence="12">
    <location>
        <begin position="20"/>
        <end position="226"/>
    </location>
</feature>
<dbReference type="GO" id="GO:0016052">
    <property type="term" value="P:carbohydrate catabolic process"/>
    <property type="evidence" value="ECO:0007669"/>
    <property type="project" value="TreeGrafter"/>
</dbReference>
<gene>
    <name evidence="13" type="ORF">BGW36DRAFT_295265</name>
</gene>
<comment type="catalytic activity">
    <reaction evidence="9 12">
        <text>cutin + H2O = cutin monomers.</text>
        <dbReference type="EC" id="3.1.1.74"/>
    </reaction>
</comment>
<organism evidence="13 14">
    <name type="scientific">Talaromyces proteolyticus</name>
    <dbReference type="NCBI Taxonomy" id="1131652"/>
    <lineage>
        <taxon>Eukaryota</taxon>
        <taxon>Fungi</taxon>
        <taxon>Dikarya</taxon>
        <taxon>Ascomycota</taxon>
        <taxon>Pezizomycotina</taxon>
        <taxon>Eurotiomycetes</taxon>
        <taxon>Eurotiomycetidae</taxon>
        <taxon>Eurotiales</taxon>
        <taxon>Trichocomaceae</taxon>
        <taxon>Talaromyces</taxon>
        <taxon>Talaromyces sect. Bacilispori</taxon>
    </lineage>
</organism>
<dbReference type="InterPro" id="IPR000675">
    <property type="entry name" value="Cutinase/axe"/>
</dbReference>
<evidence type="ECO:0000256" key="12">
    <source>
        <dbReference type="RuleBase" id="RU361263"/>
    </source>
</evidence>
<evidence type="ECO:0000256" key="3">
    <source>
        <dbReference type="ARBA" id="ARBA00013095"/>
    </source>
</evidence>
<comment type="subcellular location">
    <subcellularLocation>
        <location evidence="1 12">Secreted</location>
    </subcellularLocation>
</comment>
<dbReference type="GeneID" id="70241451"/>
<dbReference type="RefSeq" id="XP_046072680.1">
    <property type="nucleotide sequence ID" value="XM_046211164.1"/>
</dbReference>
<dbReference type="GO" id="GO:0005576">
    <property type="term" value="C:extracellular region"/>
    <property type="evidence" value="ECO:0007669"/>
    <property type="project" value="UniProtKB-SubCell"/>
</dbReference>
<keyword evidence="14" id="KW-1185">Reference proteome</keyword>
<dbReference type="PANTHER" id="PTHR48250">
    <property type="entry name" value="CUTINASE 2-RELATED"/>
    <property type="match status" value="1"/>
</dbReference>
<keyword evidence="4 12" id="KW-0719">Serine esterase</keyword>
<feature type="active site" description="Nucleophile" evidence="10">
    <location>
        <position position="136"/>
    </location>
</feature>
<dbReference type="Proteomes" id="UP001201262">
    <property type="component" value="Unassembled WGS sequence"/>
</dbReference>
<protein>
    <recommendedName>
        <fullName evidence="3 12">Cutinase</fullName>
        <ecNumber evidence="3 12">3.1.1.74</ecNumber>
    </recommendedName>
</protein>
<dbReference type="SMART" id="SM01110">
    <property type="entry name" value="Cutinase"/>
    <property type="match status" value="1"/>
</dbReference>
<dbReference type="InterPro" id="IPR043580">
    <property type="entry name" value="CUTINASE_1"/>
</dbReference>
<comment type="function">
    <text evidence="12">Catalyzes the hydrolysis of complex carboxylic polyesters found in the cell wall of plants. Degrades cutin, a macromolecule that forms the structure of the plant cuticle.</text>
</comment>
<feature type="active site" description="Proton donor/acceptor" evidence="10">
    <location>
        <position position="204"/>
    </location>
</feature>
<dbReference type="PANTHER" id="PTHR48250:SF3">
    <property type="entry name" value="CUTINASE 1-RELATED"/>
    <property type="match status" value="1"/>
</dbReference>
<feature type="disulfide bond" evidence="11">
    <location>
        <begin position="187"/>
        <end position="194"/>
    </location>
</feature>
<dbReference type="GO" id="GO:0050525">
    <property type="term" value="F:cutinase activity"/>
    <property type="evidence" value="ECO:0007669"/>
    <property type="project" value="UniProtKB-UniRule"/>
</dbReference>
<comment type="caution">
    <text evidence="13">The sequence shown here is derived from an EMBL/GenBank/DDBJ whole genome shotgun (WGS) entry which is preliminary data.</text>
</comment>
<dbReference type="InterPro" id="IPR029058">
    <property type="entry name" value="AB_hydrolase_fold"/>
</dbReference>
<evidence type="ECO:0000256" key="2">
    <source>
        <dbReference type="ARBA" id="ARBA00007534"/>
    </source>
</evidence>
<evidence type="ECO:0000313" key="13">
    <source>
        <dbReference type="EMBL" id="KAH8697979.1"/>
    </source>
</evidence>
<feature type="active site" evidence="10">
    <location>
        <position position="191"/>
    </location>
</feature>
<dbReference type="SUPFAM" id="SSF53474">
    <property type="entry name" value="alpha/beta-Hydrolases"/>
    <property type="match status" value="1"/>
</dbReference>
<dbReference type="Pfam" id="PF01083">
    <property type="entry name" value="Cutinase"/>
    <property type="match status" value="1"/>
</dbReference>
<sequence>MRFPSLTSALFWIAGIVTAIPLPGESTTLKPRQYSDTSNDLKDDACRAITFIFARGSTESGNMGSIVGPEVCADLQNQLGATEVACQGVGSPYDATLEDNFLPQNTSPTDIGAATTLFELAHTKCPDTIVVAGGYSQGTAVMDGSIQALPAAIQNQIAGVVLFGFTRNVQDNGGIPNFPASKTKVYCALGDLVCDDTLIITPAHLTYGSDASSAASWLKAEIQAAK</sequence>
<keyword evidence="5 12" id="KW-0964">Secreted</keyword>
<evidence type="ECO:0000256" key="1">
    <source>
        <dbReference type="ARBA" id="ARBA00004613"/>
    </source>
</evidence>
<proteinExistence type="inferred from homology"/>